<keyword evidence="2" id="KW-1185">Reference proteome</keyword>
<comment type="caution">
    <text evidence="1">The sequence shown here is derived from an EMBL/GenBank/DDBJ whole genome shotgun (WGS) entry which is preliminary data.</text>
</comment>
<organism evidence="1 2">
    <name type="scientific">Kumtagia ephedrae</name>
    <dbReference type="NCBI Taxonomy" id="2116701"/>
    <lineage>
        <taxon>Bacteria</taxon>
        <taxon>Pseudomonadati</taxon>
        <taxon>Pseudomonadota</taxon>
        <taxon>Alphaproteobacteria</taxon>
        <taxon>Hyphomicrobiales</taxon>
        <taxon>Phyllobacteriaceae</taxon>
        <taxon>Kumtagia</taxon>
    </lineage>
</organism>
<accession>A0A2P7RNG3</accession>
<sequence>MERFMTVVNAKPKRGRLRHDWRYRFVAGRDRLLTELGIEHYALELYGAWTASHERIVQSLAEFTNARPKTEATVGFGLKALGLRRTQKLYQAGLMTLRSRQGAHHDVLPQLLEAMAEFERFNRAAPLSAARRVRELLSTDEGRNELALAAGKALDKHPDSPFLIYLRSASLAKGGDLSNAHDLVTAAIRRCQEATASGILTERIDRRYKRLESAWRVVDWISRDEATWSDGSIGTPEWVRYDGLAPFAAAHNRASTSDAYPDGQSPDPEQMLVFSEQLIQGRQHERYLEACKRDFDDADGLFAKFKVVRDMMREARRPIVSYRAAYDAARACFEELRPRWERLAEFSYIDSRAGSSAMRANARQLAEALRIARQLQLEADVERLERSLLYLAGKPAAVTALWSACNALVDDKTDAYIGTTIALVAKARRAPQAVSDIREYFIWTRHVRRYDLAHALFDRLPERLKLSKASLQYAHVLQQEGQFARAAELVRAIHEEALRHPGSIDPNFSWSQIRRAGELQFAAETAEYFAAFPQPSEPRGVIFLAPRNVSQMRQYPLVVLMEMKRHGWAIVPLTKGVLPLEPTGNAKIDRFLGCLTADGRFDPRVAETFPDISGFEADVEQGRLRWNAISLDHILWEEAAINRRRYHAVFTCPALKPFLDRLVHWTKIHAILLSEIRDTLVADGARCGFLVLQQARLPEAMVRFYLEEFGSPDDYFCIHATNGYQNYFANFNEPVSTRMALRNMTRHRTLRTASAPEPGEFQAFYQKNQARGGELLQAVQEIIRARRATAGLSERLPEATACVNRILEWRQRGGKVACLFGKVVCDSSVPFDGGPAHANMKDWLNHAIESVRDSNTLLLIKPHPHEIRNEIGLFMTEHFPDLIDCDLPDNVILLGHRWFDVHDLLGLIDLGVVYNGTSAVELGVLDIPCVLSGHFAPIDHPIGHAVPQSRDHFRRLLRFEEKAIVAPDLKGRAAAWLSFMSGDGVARDYRYHARQITNKRLLPPWWFREDIERYLAEGDRNIELLAEEILATDASSAAPNLQAAQ</sequence>
<dbReference type="Proteomes" id="UP000241229">
    <property type="component" value="Unassembled WGS sequence"/>
</dbReference>
<evidence type="ECO:0000313" key="1">
    <source>
        <dbReference type="EMBL" id="PSJ51758.1"/>
    </source>
</evidence>
<dbReference type="AlphaFoldDB" id="A0A2P7RNG3"/>
<gene>
    <name evidence="1" type="ORF">C7I84_27175</name>
</gene>
<reference evidence="1 2" key="1">
    <citation type="submission" date="2018-03" db="EMBL/GenBank/DDBJ databases">
        <title>The draft genome of Mesorhizobium sp. 6GN-30.</title>
        <authorList>
            <person name="Liu L."/>
            <person name="Li L."/>
            <person name="Wang T."/>
            <person name="Zhang X."/>
            <person name="Liang L."/>
        </authorList>
    </citation>
    <scope>NUCLEOTIDE SEQUENCE [LARGE SCALE GENOMIC DNA]</scope>
    <source>
        <strain evidence="1 2">6GN30</strain>
    </source>
</reference>
<proteinExistence type="predicted"/>
<evidence type="ECO:0000313" key="2">
    <source>
        <dbReference type="Proteomes" id="UP000241229"/>
    </source>
</evidence>
<dbReference type="EMBL" id="PXYK01000040">
    <property type="protein sequence ID" value="PSJ51758.1"/>
    <property type="molecule type" value="Genomic_DNA"/>
</dbReference>
<name>A0A2P7RNG3_9HYPH</name>
<protein>
    <submittedName>
        <fullName evidence="1">Uncharacterized protein</fullName>
    </submittedName>
</protein>